<proteinExistence type="predicted"/>
<sequence>MSSQATFGSCSSANPKIPSLSTTKAEISFSLTKYLDDKAHSNPGYRPASRTQDNAVVEARMRAREAIAEYENRGGG</sequence>
<organism evidence="2 3">
    <name type="scientific">Hyaloscypha hepaticicola</name>
    <dbReference type="NCBI Taxonomy" id="2082293"/>
    <lineage>
        <taxon>Eukaryota</taxon>
        <taxon>Fungi</taxon>
        <taxon>Dikarya</taxon>
        <taxon>Ascomycota</taxon>
        <taxon>Pezizomycotina</taxon>
        <taxon>Leotiomycetes</taxon>
        <taxon>Helotiales</taxon>
        <taxon>Hyaloscyphaceae</taxon>
        <taxon>Hyaloscypha</taxon>
    </lineage>
</organism>
<keyword evidence="3" id="KW-1185">Reference proteome</keyword>
<evidence type="ECO:0000256" key="1">
    <source>
        <dbReference type="SAM" id="MobiDB-lite"/>
    </source>
</evidence>
<dbReference type="Proteomes" id="UP000235672">
    <property type="component" value="Unassembled WGS sequence"/>
</dbReference>
<gene>
    <name evidence="2" type="ORF">NA56DRAFT_697304</name>
</gene>
<evidence type="ECO:0000313" key="2">
    <source>
        <dbReference type="EMBL" id="PMD27135.1"/>
    </source>
</evidence>
<evidence type="ECO:0000313" key="3">
    <source>
        <dbReference type="Proteomes" id="UP000235672"/>
    </source>
</evidence>
<reference evidence="2 3" key="1">
    <citation type="submission" date="2016-05" db="EMBL/GenBank/DDBJ databases">
        <title>A degradative enzymes factory behind the ericoid mycorrhizal symbiosis.</title>
        <authorList>
            <consortium name="DOE Joint Genome Institute"/>
            <person name="Martino E."/>
            <person name="Morin E."/>
            <person name="Grelet G."/>
            <person name="Kuo A."/>
            <person name="Kohler A."/>
            <person name="Daghino S."/>
            <person name="Barry K."/>
            <person name="Choi C."/>
            <person name="Cichocki N."/>
            <person name="Clum A."/>
            <person name="Copeland A."/>
            <person name="Hainaut M."/>
            <person name="Haridas S."/>
            <person name="Labutti K."/>
            <person name="Lindquist E."/>
            <person name="Lipzen A."/>
            <person name="Khouja H.-R."/>
            <person name="Murat C."/>
            <person name="Ohm R."/>
            <person name="Olson A."/>
            <person name="Spatafora J."/>
            <person name="Veneault-Fourrey C."/>
            <person name="Henrissat B."/>
            <person name="Grigoriev I."/>
            <person name="Martin F."/>
            <person name="Perotto S."/>
        </authorList>
    </citation>
    <scope>NUCLEOTIDE SEQUENCE [LARGE SCALE GENOMIC DNA]</scope>
    <source>
        <strain evidence="2 3">UAMH 7357</strain>
    </source>
</reference>
<dbReference type="EMBL" id="KZ613466">
    <property type="protein sequence ID" value="PMD27135.1"/>
    <property type="molecule type" value="Genomic_DNA"/>
</dbReference>
<name>A0A2J6QLJ9_9HELO</name>
<accession>A0A2J6QLJ9</accession>
<dbReference type="AlphaFoldDB" id="A0A2J6QLJ9"/>
<feature type="region of interest" description="Disordered" evidence="1">
    <location>
        <begin position="1"/>
        <end position="22"/>
    </location>
</feature>
<protein>
    <submittedName>
        <fullName evidence="2">Uncharacterized protein</fullName>
    </submittedName>
</protein>